<dbReference type="SMART" id="SM00360">
    <property type="entry name" value="RRM"/>
    <property type="match status" value="1"/>
</dbReference>
<dbReference type="STRING" id="106549.A0A540NMA6"/>
<dbReference type="InterPro" id="IPR033744">
    <property type="entry name" value="RRM_RBM8"/>
</dbReference>
<dbReference type="GO" id="GO:0005634">
    <property type="term" value="C:nucleus"/>
    <property type="evidence" value="ECO:0007669"/>
    <property type="project" value="UniProtKB-SubCell"/>
</dbReference>
<evidence type="ECO:0000256" key="3">
    <source>
        <dbReference type="ARBA" id="ARBA00022490"/>
    </source>
</evidence>
<evidence type="ECO:0000313" key="10">
    <source>
        <dbReference type="Proteomes" id="UP000315295"/>
    </source>
</evidence>
<dbReference type="Proteomes" id="UP000315295">
    <property type="component" value="Unassembled WGS sequence"/>
</dbReference>
<gene>
    <name evidence="9" type="ORF">C1H46_002625</name>
</gene>
<sequence>MEGHCDDDPMEEEVVEAMPRRIKGRGGLRAPSKTLDLDHPNNPPSFPRCNASQSPAYAPQRSIEGWIILITGIHEEVQEDDLFNVFGDYGAIKDLHLNLDRRTGFVKGYVLIEYEKFEEAKAAISGMNGAKLFGQTISGDWAFSTGSFGGNLRSPELNRSRSPRRRY</sequence>
<protein>
    <recommendedName>
        <fullName evidence="8">RRM domain-containing protein</fullName>
    </recommendedName>
</protein>
<dbReference type="AlphaFoldDB" id="A0A540NMA6"/>
<evidence type="ECO:0000256" key="1">
    <source>
        <dbReference type="ARBA" id="ARBA00004123"/>
    </source>
</evidence>
<evidence type="ECO:0000259" key="8">
    <source>
        <dbReference type="PROSITE" id="PS50102"/>
    </source>
</evidence>
<keyword evidence="5" id="KW-0539">Nucleus</keyword>
<dbReference type="PANTHER" id="PTHR45894">
    <property type="entry name" value="RNA-BINDING PROTEIN 8A"/>
    <property type="match status" value="1"/>
</dbReference>
<dbReference type="PROSITE" id="PS50102">
    <property type="entry name" value="RRM"/>
    <property type="match status" value="1"/>
</dbReference>
<dbReference type="SUPFAM" id="SSF54928">
    <property type="entry name" value="RNA-binding domain, RBD"/>
    <property type="match status" value="1"/>
</dbReference>
<dbReference type="SMR" id="A0A540NMA6"/>
<dbReference type="InterPro" id="IPR008111">
    <property type="entry name" value="RNA-bd_8"/>
</dbReference>
<proteinExistence type="predicted"/>
<dbReference type="GO" id="GO:0006396">
    <property type="term" value="P:RNA processing"/>
    <property type="evidence" value="ECO:0007669"/>
    <property type="project" value="InterPro"/>
</dbReference>
<evidence type="ECO:0000256" key="5">
    <source>
        <dbReference type="ARBA" id="ARBA00023242"/>
    </source>
</evidence>
<evidence type="ECO:0000313" key="9">
    <source>
        <dbReference type="EMBL" id="TQE11783.1"/>
    </source>
</evidence>
<evidence type="ECO:0000256" key="2">
    <source>
        <dbReference type="ARBA" id="ARBA00004496"/>
    </source>
</evidence>
<dbReference type="Pfam" id="PF00076">
    <property type="entry name" value="RRM_1"/>
    <property type="match status" value="1"/>
</dbReference>
<organism evidence="9 10">
    <name type="scientific">Malus baccata</name>
    <name type="common">Siberian crab apple</name>
    <name type="synonym">Pyrus baccata</name>
    <dbReference type="NCBI Taxonomy" id="106549"/>
    <lineage>
        <taxon>Eukaryota</taxon>
        <taxon>Viridiplantae</taxon>
        <taxon>Streptophyta</taxon>
        <taxon>Embryophyta</taxon>
        <taxon>Tracheophyta</taxon>
        <taxon>Spermatophyta</taxon>
        <taxon>Magnoliopsida</taxon>
        <taxon>eudicotyledons</taxon>
        <taxon>Gunneridae</taxon>
        <taxon>Pentapetalae</taxon>
        <taxon>rosids</taxon>
        <taxon>fabids</taxon>
        <taxon>Rosales</taxon>
        <taxon>Rosaceae</taxon>
        <taxon>Amygdaloideae</taxon>
        <taxon>Maleae</taxon>
        <taxon>Malus</taxon>
    </lineage>
</organism>
<dbReference type="PRINTS" id="PR01738">
    <property type="entry name" value="RNABINDINGM8"/>
</dbReference>
<evidence type="ECO:0000256" key="6">
    <source>
        <dbReference type="PROSITE-ProRule" id="PRU00176"/>
    </source>
</evidence>
<comment type="caution">
    <text evidence="9">The sequence shown here is derived from an EMBL/GenBank/DDBJ whole genome shotgun (WGS) entry which is preliminary data.</text>
</comment>
<dbReference type="Gene3D" id="3.30.70.330">
    <property type="match status" value="1"/>
</dbReference>
<feature type="region of interest" description="Disordered" evidence="7">
    <location>
        <begin position="19"/>
        <end position="41"/>
    </location>
</feature>
<keyword evidence="3" id="KW-0963">Cytoplasm</keyword>
<dbReference type="GO" id="GO:0005737">
    <property type="term" value="C:cytoplasm"/>
    <property type="evidence" value="ECO:0007669"/>
    <property type="project" value="UniProtKB-SubCell"/>
</dbReference>
<keyword evidence="4 6" id="KW-0694">RNA-binding</keyword>
<dbReference type="InterPro" id="IPR012677">
    <property type="entry name" value="Nucleotide-bd_a/b_plait_sf"/>
</dbReference>
<feature type="domain" description="RRM" evidence="8">
    <location>
        <begin position="66"/>
        <end position="144"/>
    </location>
</feature>
<dbReference type="InterPro" id="IPR000504">
    <property type="entry name" value="RRM_dom"/>
</dbReference>
<evidence type="ECO:0000256" key="4">
    <source>
        <dbReference type="ARBA" id="ARBA00022884"/>
    </source>
</evidence>
<dbReference type="CDD" id="cd12324">
    <property type="entry name" value="RRM_RBM8"/>
    <property type="match status" value="1"/>
</dbReference>
<keyword evidence="10" id="KW-1185">Reference proteome</keyword>
<evidence type="ECO:0000256" key="7">
    <source>
        <dbReference type="SAM" id="MobiDB-lite"/>
    </source>
</evidence>
<dbReference type="GO" id="GO:0003729">
    <property type="term" value="F:mRNA binding"/>
    <property type="evidence" value="ECO:0007669"/>
    <property type="project" value="InterPro"/>
</dbReference>
<comment type="subcellular location">
    <subcellularLocation>
        <location evidence="2">Cytoplasm</location>
    </subcellularLocation>
    <subcellularLocation>
        <location evidence="1">Nucleus</location>
    </subcellularLocation>
</comment>
<reference evidence="9 10" key="1">
    <citation type="journal article" date="2019" name="G3 (Bethesda)">
        <title>Sequencing of a Wild Apple (Malus baccata) Genome Unravels the Differences Between Cultivated and Wild Apple Species Regarding Disease Resistance and Cold Tolerance.</title>
        <authorList>
            <person name="Chen X."/>
        </authorList>
    </citation>
    <scope>NUCLEOTIDE SEQUENCE [LARGE SCALE GENOMIC DNA]</scope>
    <source>
        <strain evidence="10">cv. Shandingzi</strain>
        <tissue evidence="9">Leaves</tissue>
    </source>
</reference>
<dbReference type="EMBL" id="VIEB01000026">
    <property type="protein sequence ID" value="TQE11783.1"/>
    <property type="molecule type" value="Genomic_DNA"/>
</dbReference>
<accession>A0A540NMA6</accession>
<dbReference type="InterPro" id="IPR035979">
    <property type="entry name" value="RBD_domain_sf"/>
</dbReference>
<name>A0A540NMA6_MALBA</name>